<gene>
    <name evidence="4" type="ORF">DWX20_01315</name>
</gene>
<keyword evidence="1 3" id="KW-0812">Transmembrane</keyword>
<dbReference type="PANTHER" id="PTHR37815">
    <property type="entry name" value="UPF0397 PROTEIN BC_2624-RELATED"/>
    <property type="match status" value="1"/>
</dbReference>
<dbReference type="RefSeq" id="WP_006524967.1">
    <property type="nucleotide sequence ID" value="NZ_CABJCF010000001.1"/>
</dbReference>
<comment type="caution">
    <text evidence="4">The sequence shown here is derived from an EMBL/GenBank/DDBJ whole genome shotgun (WGS) entry which is preliminary data.</text>
</comment>
<protein>
    <submittedName>
        <fullName evidence="4">ECF transporter S component</fullName>
    </submittedName>
</protein>
<feature type="transmembrane region" description="Helical" evidence="3">
    <location>
        <begin position="101"/>
        <end position="125"/>
    </location>
</feature>
<dbReference type="GO" id="GO:0016020">
    <property type="term" value="C:membrane"/>
    <property type="evidence" value="ECO:0007669"/>
    <property type="project" value="InterPro"/>
</dbReference>
<dbReference type="PANTHER" id="PTHR37815:SF3">
    <property type="entry name" value="UPF0397 PROTEIN SPR0429"/>
    <property type="match status" value="1"/>
</dbReference>
<dbReference type="AlphaFoldDB" id="A0A412PHS1"/>
<reference evidence="4 5" key="1">
    <citation type="submission" date="2018-08" db="EMBL/GenBank/DDBJ databases">
        <title>A genome reference for cultivated species of the human gut microbiota.</title>
        <authorList>
            <person name="Zou Y."/>
            <person name="Xue W."/>
            <person name="Luo G."/>
        </authorList>
    </citation>
    <scope>NUCLEOTIDE SEQUENCE [LARGE SCALE GENOMIC DNA]</scope>
    <source>
        <strain evidence="4 5">AF18-46</strain>
    </source>
</reference>
<evidence type="ECO:0000256" key="3">
    <source>
        <dbReference type="SAM" id="Phobius"/>
    </source>
</evidence>
<keyword evidence="2 3" id="KW-1133">Transmembrane helix</keyword>
<evidence type="ECO:0000256" key="1">
    <source>
        <dbReference type="ARBA" id="ARBA00022692"/>
    </source>
</evidence>
<dbReference type="Gene3D" id="1.10.1760.20">
    <property type="match status" value="1"/>
</dbReference>
<dbReference type="Pfam" id="PF07155">
    <property type="entry name" value="ECF-ribofla_trS"/>
    <property type="match status" value="1"/>
</dbReference>
<dbReference type="EMBL" id="QRWX01000001">
    <property type="protein sequence ID" value="RGT57715.1"/>
    <property type="molecule type" value="Genomic_DNA"/>
</dbReference>
<feature type="transmembrane region" description="Helical" evidence="3">
    <location>
        <begin position="137"/>
        <end position="157"/>
    </location>
</feature>
<evidence type="ECO:0000313" key="4">
    <source>
        <dbReference type="EMBL" id="RGT57715.1"/>
    </source>
</evidence>
<dbReference type="Proteomes" id="UP000284731">
    <property type="component" value="Unassembled WGS sequence"/>
</dbReference>
<evidence type="ECO:0000313" key="5">
    <source>
        <dbReference type="Proteomes" id="UP000284731"/>
    </source>
</evidence>
<dbReference type="InterPro" id="IPR009825">
    <property type="entry name" value="ECF_substrate-spec-like"/>
</dbReference>
<accession>A0A412PHS1</accession>
<keyword evidence="3" id="KW-0472">Membrane</keyword>
<feature type="transmembrane region" description="Helical" evidence="3">
    <location>
        <begin position="66"/>
        <end position="89"/>
    </location>
</feature>
<sequence length="162" mass="17596">MNISVKRFTLIAMLLAMTIVLSSFSIPVPGGHLYFNDLVIVTAALMLNPVEAFIVGGLGSFLGDLFFYPTPMFVSLVTHGLQAVVISLLISKKEHPALKDYVLAVTVGAIIMIGGYTIGRAFIYANPQTAMIKLPFQIIQASFGAIMAVILHTRLPLKKFLK</sequence>
<name>A0A412PHS1_9FIRM</name>
<evidence type="ECO:0000256" key="2">
    <source>
        <dbReference type="ARBA" id="ARBA00022989"/>
    </source>
</evidence>
<proteinExistence type="predicted"/>
<organism evidence="4 5">
    <name type="scientific">Solobacterium moorei</name>
    <dbReference type="NCBI Taxonomy" id="102148"/>
    <lineage>
        <taxon>Bacteria</taxon>
        <taxon>Bacillati</taxon>
        <taxon>Bacillota</taxon>
        <taxon>Erysipelotrichia</taxon>
        <taxon>Erysipelotrichales</taxon>
        <taxon>Erysipelotrichaceae</taxon>
        <taxon>Solobacterium</taxon>
    </lineage>
</organism>